<gene>
    <name evidence="2" type="ORF">PIB30_059154</name>
</gene>
<accession>A0ABU6YMN7</accession>
<evidence type="ECO:0000313" key="2">
    <source>
        <dbReference type="EMBL" id="MED6209903.1"/>
    </source>
</evidence>
<feature type="region of interest" description="Disordered" evidence="1">
    <location>
        <begin position="24"/>
        <end position="140"/>
    </location>
</feature>
<protein>
    <submittedName>
        <fullName evidence="2">Uncharacterized protein</fullName>
    </submittedName>
</protein>
<evidence type="ECO:0000313" key="3">
    <source>
        <dbReference type="Proteomes" id="UP001341840"/>
    </source>
</evidence>
<name>A0ABU6YMN7_9FABA</name>
<feature type="compositionally biased region" description="Low complexity" evidence="1">
    <location>
        <begin position="109"/>
        <end position="118"/>
    </location>
</feature>
<dbReference type="EMBL" id="JASCZI010242161">
    <property type="protein sequence ID" value="MED6209903.1"/>
    <property type="molecule type" value="Genomic_DNA"/>
</dbReference>
<keyword evidence="3" id="KW-1185">Reference proteome</keyword>
<feature type="compositionally biased region" description="Polar residues" evidence="1">
    <location>
        <begin position="59"/>
        <end position="72"/>
    </location>
</feature>
<organism evidence="2 3">
    <name type="scientific">Stylosanthes scabra</name>
    <dbReference type="NCBI Taxonomy" id="79078"/>
    <lineage>
        <taxon>Eukaryota</taxon>
        <taxon>Viridiplantae</taxon>
        <taxon>Streptophyta</taxon>
        <taxon>Embryophyta</taxon>
        <taxon>Tracheophyta</taxon>
        <taxon>Spermatophyta</taxon>
        <taxon>Magnoliopsida</taxon>
        <taxon>eudicotyledons</taxon>
        <taxon>Gunneridae</taxon>
        <taxon>Pentapetalae</taxon>
        <taxon>rosids</taxon>
        <taxon>fabids</taxon>
        <taxon>Fabales</taxon>
        <taxon>Fabaceae</taxon>
        <taxon>Papilionoideae</taxon>
        <taxon>50 kb inversion clade</taxon>
        <taxon>dalbergioids sensu lato</taxon>
        <taxon>Dalbergieae</taxon>
        <taxon>Pterocarpus clade</taxon>
        <taxon>Stylosanthes</taxon>
    </lineage>
</organism>
<comment type="caution">
    <text evidence="2">The sequence shown here is derived from an EMBL/GenBank/DDBJ whole genome shotgun (WGS) entry which is preliminary data.</text>
</comment>
<feature type="compositionally biased region" description="Basic and acidic residues" evidence="1">
    <location>
        <begin position="48"/>
        <end position="58"/>
    </location>
</feature>
<dbReference type="Proteomes" id="UP001341840">
    <property type="component" value="Unassembled WGS sequence"/>
</dbReference>
<proteinExistence type="predicted"/>
<evidence type="ECO:0000256" key="1">
    <source>
        <dbReference type="SAM" id="MobiDB-lite"/>
    </source>
</evidence>
<reference evidence="2 3" key="1">
    <citation type="journal article" date="2023" name="Plants (Basel)">
        <title>Bridging the Gap: Combining Genomics and Transcriptomics Approaches to Understand Stylosanthes scabra, an Orphan Legume from the Brazilian Caatinga.</title>
        <authorList>
            <person name="Ferreira-Neto J.R.C."/>
            <person name="da Silva M.D."/>
            <person name="Binneck E."/>
            <person name="de Melo N.F."/>
            <person name="da Silva R.H."/>
            <person name="de Melo A.L.T.M."/>
            <person name="Pandolfi V."/>
            <person name="Bustamante F.O."/>
            <person name="Brasileiro-Vidal A.C."/>
            <person name="Benko-Iseppon A.M."/>
        </authorList>
    </citation>
    <scope>NUCLEOTIDE SEQUENCE [LARGE SCALE GENOMIC DNA]</scope>
    <source>
        <tissue evidence="2">Leaves</tissue>
    </source>
</reference>
<sequence>MEVVRATYNYVVHLVPSEEYWTPTGCEGIKPPPIVRPTDRPRSRRLKDHVDMIIDNKEATTSAEENAGNSQAPPIDPVEKTRKQKKKKPRLANSAGVGQADEVIVSQSAPTPDDAAYPTPAPGPSSTPLAQPTPARFRMK</sequence>